<evidence type="ECO:0000313" key="2">
    <source>
        <dbReference type="EMBL" id="MCO8272826.1"/>
    </source>
</evidence>
<reference evidence="2 3" key="1">
    <citation type="submission" date="2022-06" db="EMBL/GenBank/DDBJ databases">
        <title>New Species of the Genus Actinoplanes, ActinopZanes ferrugineus.</title>
        <authorList>
            <person name="Ding P."/>
        </authorList>
    </citation>
    <scope>NUCLEOTIDE SEQUENCE [LARGE SCALE GENOMIC DNA]</scope>
    <source>
        <strain evidence="2 3">TRM88003</strain>
    </source>
</reference>
<comment type="caution">
    <text evidence="2">The sequence shown here is derived from an EMBL/GenBank/DDBJ whole genome shotgun (WGS) entry which is preliminary data.</text>
</comment>
<proteinExistence type="predicted"/>
<evidence type="ECO:0000313" key="3">
    <source>
        <dbReference type="Proteomes" id="UP001523369"/>
    </source>
</evidence>
<protein>
    <submittedName>
        <fullName evidence="2">Uncharacterized protein</fullName>
    </submittedName>
</protein>
<dbReference type="Proteomes" id="UP001523369">
    <property type="component" value="Unassembled WGS sequence"/>
</dbReference>
<keyword evidence="3" id="KW-1185">Reference proteome</keyword>
<sequence>MSGHSDTNEAMAARIDRAADQLDNDAAHAAEVLSTRAGGDTADPQAWAARKTQAATAAREYAAGLREQATSPDTRLTPDQLAQADQVATAAECGGILIDGRPPAQRAAESGSVFTESTRDAWEAGTHPTQEKARNVEATGQFSHVAETIDGIEQVPFWQLGGQTATSGHDRTAGDEQGGHRYEAFEGHRGDENGDEF</sequence>
<evidence type="ECO:0000256" key="1">
    <source>
        <dbReference type="SAM" id="MobiDB-lite"/>
    </source>
</evidence>
<name>A0ABT1DRW7_9ACTN</name>
<gene>
    <name evidence="2" type="ORF">M1L60_19710</name>
</gene>
<feature type="compositionally biased region" description="Basic and acidic residues" evidence="1">
    <location>
        <begin position="168"/>
        <end position="197"/>
    </location>
</feature>
<accession>A0ABT1DRW7</accession>
<dbReference type="EMBL" id="JAMYJR010000021">
    <property type="protein sequence ID" value="MCO8272826.1"/>
    <property type="molecule type" value="Genomic_DNA"/>
</dbReference>
<organism evidence="2 3">
    <name type="scientific">Paractinoplanes aksuensis</name>
    <dbReference type="NCBI Taxonomy" id="2939490"/>
    <lineage>
        <taxon>Bacteria</taxon>
        <taxon>Bacillati</taxon>
        <taxon>Actinomycetota</taxon>
        <taxon>Actinomycetes</taxon>
        <taxon>Micromonosporales</taxon>
        <taxon>Micromonosporaceae</taxon>
        <taxon>Paractinoplanes</taxon>
    </lineage>
</organism>
<feature type="region of interest" description="Disordered" evidence="1">
    <location>
        <begin position="26"/>
        <end position="53"/>
    </location>
</feature>
<feature type="region of interest" description="Disordered" evidence="1">
    <location>
        <begin position="162"/>
        <end position="197"/>
    </location>
</feature>
<dbReference type="RefSeq" id="WP_253238914.1">
    <property type="nucleotide sequence ID" value="NZ_JAMYJR010000021.1"/>
</dbReference>